<organism evidence="1">
    <name type="scientific">Hordeum vulgare subsp. vulgare</name>
    <name type="common">Domesticated barley</name>
    <dbReference type="NCBI Taxonomy" id="112509"/>
    <lineage>
        <taxon>Eukaryota</taxon>
        <taxon>Viridiplantae</taxon>
        <taxon>Streptophyta</taxon>
        <taxon>Embryophyta</taxon>
        <taxon>Tracheophyta</taxon>
        <taxon>Spermatophyta</taxon>
        <taxon>Magnoliopsida</taxon>
        <taxon>Liliopsida</taxon>
        <taxon>Poales</taxon>
        <taxon>Poaceae</taxon>
        <taxon>BOP clade</taxon>
        <taxon>Pooideae</taxon>
        <taxon>Triticodae</taxon>
        <taxon>Triticeae</taxon>
        <taxon>Hordeinae</taxon>
        <taxon>Hordeum</taxon>
    </lineage>
</organism>
<accession>F2EA30</accession>
<sequence length="73" mass="8433">MRTSEFGTGLVDAFLFREHILCVWTSEVLIMCYIVAQAPAPYHFFFLPNRTPEPCRIQDVICHVQLFFPNGTP</sequence>
<protein>
    <submittedName>
        <fullName evidence="1">Predicted protein</fullName>
    </submittedName>
</protein>
<dbReference type="EMBL" id="AK373005">
    <property type="protein sequence ID" value="BAK04202.1"/>
    <property type="molecule type" value="mRNA"/>
</dbReference>
<reference evidence="1" key="1">
    <citation type="journal article" date="2011" name="Plant Physiol.">
        <title>Comprehensive sequence analysis of 24,783 barley full-length cDNAs derived from 12 clone libraries.</title>
        <authorList>
            <person name="Matsumoto T."/>
            <person name="Tanaka T."/>
            <person name="Sakai H."/>
            <person name="Amano N."/>
            <person name="Kanamori H."/>
            <person name="Kurita K."/>
            <person name="Kikuta A."/>
            <person name="Kamiya K."/>
            <person name="Yamamoto M."/>
            <person name="Ikawa H."/>
            <person name="Fujii N."/>
            <person name="Hori K."/>
            <person name="Itoh T."/>
            <person name="Sato K."/>
        </authorList>
    </citation>
    <scope>NUCLEOTIDE SEQUENCE</scope>
    <source>
        <tissue evidence="1">Flower</tissue>
    </source>
</reference>
<proteinExistence type="evidence at transcript level"/>
<dbReference type="AlphaFoldDB" id="F2EA30"/>
<name>F2EA30_HORVV</name>
<evidence type="ECO:0000313" key="1">
    <source>
        <dbReference type="EMBL" id="BAK04202.1"/>
    </source>
</evidence>